<accession>A0A6B0R6T9</accession>
<sequence>MTEAQNGMRDFDYNLMYKRERRRALEKRCSRQEVQYMQSQRKRKTRMKQLTTTGKRMQELQTYDFKEASSKTNFKKTVAIRYVKYSSQLTVDNGKA</sequence>
<reference evidence="2" key="1">
    <citation type="submission" date="2019-10" db="EMBL/GenBank/DDBJ databases">
        <title>The sequence and de novo assembly of the wild yak genome.</title>
        <authorList>
            <person name="Liu Y."/>
        </authorList>
    </citation>
    <scope>NUCLEOTIDE SEQUENCE [LARGE SCALE GENOMIC DNA]</scope>
    <source>
        <strain evidence="2">WY2019</strain>
    </source>
</reference>
<protein>
    <submittedName>
        <fullName evidence="2">Uncharacterized protein</fullName>
    </submittedName>
</protein>
<proteinExistence type="predicted"/>
<comment type="caution">
    <text evidence="2">The sequence shown here is derived from an EMBL/GenBank/DDBJ whole genome shotgun (WGS) entry which is preliminary data.</text>
</comment>
<dbReference type="Proteomes" id="UP000322234">
    <property type="component" value="Unassembled WGS sequence"/>
</dbReference>
<dbReference type="EMBL" id="VBQZ03000015">
    <property type="protein sequence ID" value="MXQ83183.1"/>
    <property type="molecule type" value="Genomic_DNA"/>
</dbReference>
<keyword evidence="3" id="KW-1185">Reference proteome</keyword>
<gene>
    <name evidence="2" type="ORF">E5288_WYG018833</name>
</gene>
<evidence type="ECO:0000313" key="2">
    <source>
        <dbReference type="EMBL" id="MXQ83183.1"/>
    </source>
</evidence>
<evidence type="ECO:0000256" key="1">
    <source>
        <dbReference type="SAM" id="MobiDB-lite"/>
    </source>
</evidence>
<organism evidence="2 3">
    <name type="scientific">Bos mutus</name>
    <name type="common">wild yak</name>
    <dbReference type="NCBI Taxonomy" id="72004"/>
    <lineage>
        <taxon>Eukaryota</taxon>
        <taxon>Metazoa</taxon>
        <taxon>Chordata</taxon>
        <taxon>Craniata</taxon>
        <taxon>Vertebrata</taxon>
        <taxon>Euteleostomi</taxon>
        <taxon>Mammalia</taxon>
        <taxon>Eutheria</taxon>
        <taxon>Laurasiatheria</taxon>
        <taxon>Artiodactyla</taxon>
        <taxon>Ruminantia</taxon>
        <taxon>Pecora</taxon>
        <taxon>Bovidae</taxon>
        <taxon>Bovinae</taxon>
        <taxon>Bos</taxon>
    </lineage>
</organism>
<dbReference type="AlphaFoldDB" id="A0A6B0R6T9"/>
<name>A0A6B0R6T9_9CETA</name>
<evidence type="ECO:0000313" key="3">
    <source>
        <dbReference type="Proteomes" id="UP000322234"/>
    </source>
</evidence>
<feature type="region of interest" description="Disordered" evidence="1">
    <location>
        <begin position="32"/>
        <end position="51"/>
    </location>
</feature>